<feature type="compositionally biased region" description="Low complexity" evidence="1">
    <location>
        <begin position="1"/>
        <end position="15"/>
    </location>
</feature>
<feature type="region of interest" description="Disordered" evidence="1">
    <location>
        <begin position="1"/>
        <end position="116"/>
    </location>
</feature>
<protein>
    <submittedName>
        <fullName evidence="2">Uncharacterized protein</fullName>
    </submittedName>
</protein>
<name>A0ABS5PCD8_9FLAO</name>
<feature type="compositionally biased region" description="Basic and acidic residues" evidence="1">
    <location>
        <begin position="107"/>
        <end position="116"/>
    </location>
</feature>
<keyword evidence="3" id="KW-1185">Reference proteome</keyword>
<dbReference type="Proteomes" id="UP000722625">
    <property type="component" value="Unassembled WGS sequence"/>
</dbReference>
<accession>A0ABS5PCD8</accession>
<proteinExistence type="predicted"/>
<gene>
    <name evidence="2" type="ORF">KHA90_10820</name>
</gene>
<evidence type="ECO:0000313" key="3">
    <source>
        <dbReference type="Proteomes" id="UP000722625"/>
    </source>
</evidence>
<evidence type="ECO:0000256" key="1">
    <source>
        <dbReference type="SAM" id="MobiDB-lite"/>
    </source>
</evidence>
<organism evidence="2 3">
    <name type="scientific">Flavobacterium psychroterrae</name>
    <dbReference type="NCBI Taxonomy" id="2133767"/>
    <lineage>
        <taxon>Bacteria</taxon>
        <taxon>Pseudomonadati</taxon>
        <taxon>Bacteroidota</taxon>
        <taxon>Flavobacteriia</taxon>
        <taxon>Flavobacteriales</taxon>
        <taxon>Flavobacteriaceae</taxon>
        <taxon>Flavobacterium</taxon>
    </lineage>
</organism>
<feature type="compositionally biased region" description="Acidic residues" evidence="1">
    <location>
        <begin position="67"/>
        <end position="106"/>
    </location>
</feature>
<dbReference type="EMBL" id="JAGYVZ010000009">
    <property type="protein sequence ID" value="MBS7231515.1"/>
    <property type="molecule type" value="Genomic_DNA"/>
</dbReference>
<comment type="caution">
    <text evidence="2">The sequence shown here is derived from an EMBL/GenBank/DDBJ whole genome shotgun (WGS) entry which is preliminary data.</text>
</comment>
<reference evidence="2 3" key="1">
    <citation type="journal article" date="2018" name="Int. J. Syst. Evol. Microbiol.">
        <title>Flavobacterium chryseum sp. nov. and Flavobacterium psychroterrae sp. nov., novel environmental bacteria isolated from Antarctica.</title>
        <authorList>
            <person name="Kralova S."/>
            <person name="Svec P."/>
            <person name="Busse H.J."/>
            <person name="Stankova E."/>
            <person name="Vaczi P."/>
            <person name="Sedlacek I."/>
        </authorList>
    </citation>
    <scope>NUCLEOTIDE SEQUENCE [LARGE SCALE GENOMIC DNA]</scope>
    <source>
        <strain evidence="2 3">CCM 8827</strain>
    </source>
</reference>
<dbReference type="RefSeq" id="WP_213299156.1">
    <property type="nucleotide sequence ID" value="NZ_JAGYVZ010000009.1"/>
</dbReference>
<sequence length="116" mass="13234">MNLNELENNRQENGNFQDDNTNQGQEKQSAAVDHSFTNNAEPDYGDDLNINEIDTENLDNENLGNETFDDEELNNEGFEDEFDTEDDNDEFGNEELDDEGLDDLDSEERTDSNSSL</sequence>
<feature type="compositionally biased region" description="Polar residues" evidence="1">
    <location>
        <begin position="16"/>
        <end position="28"/>
    </location>
</feature>
<evidence type="ECO:0000313" key="2">
    <source>
        <dbReference type="EMBL" id="MBS7231515.1"/>
    </source>
</evidence>